<keyword evidence="8" id="KW-1185">Reference proteome</keyword>
<accession>A0A4R9G119</accession>
<evidence type="ECO:0000256" key="4">
    <source>
        <dbReference type="ARBA" id="ARBA00022827"/>
    </source>
</evidence>
<dbReference type="PANTHER" id="PTHR42913:SF3">
    <property type="entry name" value="64 KDA MITOCHONDRIAL NADH DEHYDROGENASE (EUROFUNG)"/>
    <property type="match status" value="1"/>
</dbReference>
<reference evidence="7" key="1">
    <citation type="journal article" date="2019" name="PLoS Negl. Trop. Dis.">
        <title>Revisiting the worldwide diversity of Leptospira species in the environment.</title>
        <authorList>
            <person name="Vincent A.T."/>
            <person name="Schiettekatte O."/>
            <person name="Bourhy P."/>
            <person name="Veyrier F.J."/>
            <person name="Picardeau M."/>
        </authorList>
    </citation>
    <scope>NUCLEOTIDE SEQUENCE [LARGE SCALE GENOMIC DNA]</scope>
    <source>
        <strain evidence="7">SSS9</strain>
    </source>
</reference>
<dbReference type="PRINTS" id="PR00469">
    <property type="entry name" value="PNDRDTASEII"/>
</dbReference>
<keyword evidence="5" id="KW-0560">Oxidoreductase</keyword>
<sequence length="395" mass="43320">MAKKNILILGGGYAGIIAANRLARKKKDLQITLLTANPNFVEKIRNHQIIAGNLNKIHSIRSLLHKKVNLVLAKATRIEPEKNRVILENGETLNYDFLGYTPGMRNADLGTSKENYYSIVNPEDCATLKKNIEQSSSPRITVLGAGLTGIETATELAETYPNARITLLDSGSVGKSFSSIGGEYIKKVLSELKIALVEGSKAEVLEADHIRTANGSMYFHDYCVTSVGFIASNLGAESGLDHLPNGQVILDEYMQVPEYSNILGAGDAVKPRGEQYSHLRMACATALPMGIYMAERIAGILGLKTSLGNSPFAMAYVVRCVSLGRDKGIVQAVSQYDHPVEKIWTGKIAAFVKETICKITVFSCKMEKYFDFYPYPKLKQSAENKEQELFAVNAK</sequence>
<evidence type="ECO:0000256" key="1">
    <source>
        <dbReference type="ARBA" id="ARBA00001974"/>
    </source>
</evidence>
<dbReference type="OrthoDB" id="9784880at2"/>
<dbReference type="Gene3D" id="3.50.50.100">
    <property type="match status" value="1"/>
</dbReference>
<gene>
    <name evidence="7" type="ORF">EHO59_08890</name>
</gene>
<dbReference type="Proteomes" id="UP000297453">
    <property type="component" value="Unassembled WGS sequence"/>
</dbReference>
<evidence type="ECO:0000256" key="5">
    <source>
        <dbReference type="ARBA" id="ARBA00023002"/>
    </source>
</evidence>
<comment type="caution">
    <text evidence="7">The sequence shown here is derived from an EMBL/GenBank/DDBJ whole genome shotgun (WGS) entry which is preliminary data.</text>
</comment>
<evidence type="ECO:0000256" key="2">
    <source>
        <dbReference type="ARBA" id="ARBA00005272"/>
    </source>
</evidence>
<dbReference type="InterPro" id="IPR036188">
    <property type="entry name" value="FAD/NAD-bd_sf"/>
</dbReference>
<evidence type="ECO:0000313" key="7">
    <source>
        <dbReference type="EMBL" id="TGK04954.1"/>
    </source>
</evidence>
<dbReference type="InterPro" id="IPR051169">
    <property type="entry name" value="NADH-Q_oxidoreductase"/>
</dbReference>
<protein>
    <submittedName>
        <fullName evidence="7">NADH dehydrogenase FAD-containing subunit</fullName>
    </submittedName>
</protein>
<dbReference type="PRINTS" id="PR00368">
    <property type="entry name" value="FADPNR"/>
</dbReference>
<dbReference type="EMBL" id="RQEP01000010">
    <property type="protein sequence ID" value="TGK04954.1"/>
    <property type="molecule type" value="Genomic_DNA"/>
</dbReference>
<keyword evidence="4" id="KW-0274">FAD</keyword>
<evidence type="ECO:0000256" key="3">
    <source>
        <dbReference type="ARBA" id="ARBA00022630"/>
    </source>
</evidence>
<name>A0A4R9G119_9LEPT</name>
<dbReference type="AlphaFoldDB" id="A0A4R9G119"/>
<dbReference type="SUPFAM" id="SSF51905">
    <property type="entry name" value="FAD/NAD(P)-binding domain"/>
    <property type="match status" value="2"/>
</dbReference>
<dbReference type="GO" id="GO:0003955">
    <property type="term" value="F:NAD(P)H dehydrogenase (quinone) activity"/>
    <property type="evidence" value="ECO:0007669"/>
    <property type="project" value="TreeGrafter"/>
</dbReference>
<dbReference type="RefSeq" id="WP_135587045.1">
    <property type="nucleotide sequence ID" value="NZ_RQEP01000010.1"/>
</dbReference>
<feature type="domain" description="FAD/NAD(P)-binding" evidence="6">
    <location>
        <begin position="5"/>
        <end position="277"/>
    </location>
</feature>
<comment type="cofactor">
    <cofactor evidence="1">
        <name>FAD</name>
        <dbReference type="ChEBI" id="CHEBI:57692"/>
    </cofactor>
</comment>
<organism evidence="7 8">
    <name type="scientific">Leptospira semungkisensis</name>
    <dbReference type="NCBI Taxonomy" id="2484985"/>
    <lineage>
        <taxon>Bacteria</taxon>
        <taxon>Pseudomonadati</taxon>
        <taxon>Spirochaetota</taxon>
        <taxon>Spirochaetia</taxon>
        <taxon>Leptospirales</taxon>
        <taxon>Leptospiraceae</taxon>
        <taxon>Leptospira</taxon>
    </lineage>
</organism>
<evidence type="ECO:0000259" key="6">
    <source>
        <dbReference type="Pfam" id="PF07992"/>
    </source>
</evidence>
<proteinExistence type="inferred from homology"/>
<dbReference type="InterPro" id="IPR023753">
    <property type="entry name" value="FAD/NAD-binding_dom"/>
</dbReference>
<dbReference type="GO" id="GO:0019646">
    <property type="term" value="P:aerobic electron transport chain"/>
    <property type="evidence" value="ECO:0007669"/>
    <property type="project" value="TreeGrafter"/>
</dbReference>
<evidence type="ECO:0000313" key="8">
    <source>
        <dbReference type="Proteomes" id="UP000297453"/>
    </source>
</evidence>
<dbReference type="Pfam" id="PF07992">
    <property type="entry name" value="Pyr_redox_2"/>
    <property type="match status" value="1"/>
</dbReference>
<comment type="similarity">
    <text evidence="2">Belongs to the NADH dehydrogenase family.</text>
</comment>
<dbReference type="PANTHER" id="PTHR42913">
    <property type="entry name" value="APOPTOSIS-INDUCING FACTOR 1"/>
    <property type="match status" value="1"/>
</dbReference>
<keyword evidence="3" id="KW-0285">Flavoprotein</keyword>